<keyword evidence="4 10" id="KW-0547">Nucleotide-binding</keyword>
<dbReference type="FunFam" id="3.40.850.10:FF:000019">
    <property type="entry name" value="Kinesin-like protein KIN-5D"/>
    <property type="match status" value="1"/>
</dbReference>
<dbReference type="InterPro" id="IPR001752">
    <property type="entry name" value="Kinesin_motor_dom"/>
</dbReference>
<evidence type="ECO:0000313" key="14">
    <source>
        <dbReference type="EMBL" id="PAV57349.1"/>
    </source>
</evidence>
<gene>
    <name evidence="14" type="ORF">WR25_00300</name>
</gene>
<accession>A0A2A2J6V8</accession>
<dbReference type="GO" id="GO:0007052">
    <property type="term" value="P:mitotic spindle organization"/>
    <property type="evidence" value="ECO:0007669"/>
    <property type="project" value="TreeGrafter"/>
</dbReference>
<evidence type="ECO:0000313" key="15">
    <source>
        <dbReference type="Proteomes" id="UP000218231"/>
    </source>
</evidence>
<dbReference type="PRINTS" id="PR00380">
    <property type="entry name" value="KINESINHEAVY"/>
</dbReference>
<dbReference type="SUPFAM" id="SSF52540">
    <property type="entry name" value="P-loop containing nucleoside triphosphate hydrolases"/>
    <property type="match status" value="1"/>
</dbReference>
<comment type="similarity">
    <text evidence="9">Belongs to the TRAFAC class myosin-kinesin ATPase superfamily. Kinesin family. KIN-5/BimC subfamily.</text>
</comment>
<dbReference type="PROSITE" id="PS00411">
    <property type="entry name" value="KINESIN_MOTOR_1"/>
    <property type="match status" value="1"/>
</dbReference>
<evidence type="ECO:0000256" key="10">
    <source>
        <dbReference type="PROSITE-ProRule" id="PRU00283"/>
    </source>
</evidence>
<keyword evidence="6 11" id="KW-0175">Coiled coil</keyword>
<feature type="compositionally biased region" description="Polar residues" evidence="12">
    <location>
        <begin position="1067"/>
        <end position="1079"/>
    </location>
</feature>
<dbReference type="PANTHER" id="PTHR47969:SF15">
    <property type="entry name" value="CHROMOSOME-ASSOCIATED KINESIN KIF4A-RELATED"/>
    <property type="match status" value="1"/>
</dbReference>
<name>A0A2A2J6V8_9BILA</name>
<dbReference type="AlphaFoldDB" id="A0A2A2J6V8"/>
<evidence type="ECO:0000256" key="3">
    <source>
        <dbReference type="ARBA" id="ARBA00022701"/>
    </source>
</evidence>
<evidence type="ECO:0000256" key="12">
    <source>
        <dbReference type="SAM" id="MobiDB-lite"/>
    </source>
</evidence>
<feature type="region of interest" description="Disordered" evidence="12">
    <location>
        <begin position="20"/>
        <end position="45"/>
    </location>
</feature>
<evidence type="ECO:0000256" key="5">
    <source>
        <dbReference type="ARBA" id="ARBA00022840"/>
    </source>
</evidence>
<feature type="compositionally biased region" description="Polar residues" evidence="12">
    <location>
        <begin position="25"/>
        <end position="39"/>
    </location>
</feature>
<feature type="region of interest" description="Disordered" evidence="12">
    <location>
        <begin position="822"/>
        <end position="860"/>
    </location>
</feature>
<keyword evidence="7 10" id="KW-0505">Motor protein</keyword>
<feature type="region of interest" description="Disordered" evidence="12">
    <location>
        <begin position="1055"/>
        <end position="1224"/>
    </location>
</feature>
<evidence type="ECO:0000256" key="8">
    <source>
        <dbReference type="ARBA" id="ARBA00023212"/>
    </source>
</evidence>
<keyword evidence="5 10" id="KW-0067">ATP-binding</keyword>
<dbReference type="Pfam" id="PF25764">
    <property type="entry name" value="KIF21A_4th"/>
    <property type="match status" value="1"/>
</dbReference>
<evidence type="ECO:0000256" key="9">
    <source>
        <dbReference type="ARBA" id="ARBA00034704"/>
    </source>
</evidence>
<dbReference type="EMBL" id="LIAE01010642">
    <property type="protein sequence ID" value="PAV57349.1"/>
    <property type="molecule type" value="Genomic_DNA"/>
</dbReference>
<feature type="coiled-coil region" evidence="11">
    <location>
        <begin position="927"/>
        <end position="954"/>
    </location>
</feature>
<dbReference type="InterPro" id="IPR027640">
    <property type="entry name" value="Kinesin-like_fam"/>
</dbReference>
<feature type="coiled-coil region" evidence="11">
    <location>
        <begin position="454"/>
        <end position="481"/>
    </location>
</feature>
<dbReference type="InterPro" id="IPR027417">
    <property type="entry name" value="P-loop_NTPase"/>
</dbReference>
<feature type="compositionally biased region" description="Polar residues" evidence="12">
    <location>
        <begin position="1164"/>
        <end position="1175"/>
    </location>
</feature>
<keyword evidence="15" id="KW-1185">Reference proteome</keyword>
<dbReference type="InterPro" id="IPR036961">
    <property type="entry name" value="Kinesin_motor_dom_sf"/>
</dbReference>
<keyword evidence="2" id="KW-0963">Cytoplasm</keyword>
<proteinExistence type="inferred from homology"/>
<comment type="caution">
    <text evidence="14">The sequence shown here is derived from an EMBL/GenBank/DDBJ whole genome shotgun (WGS) entry which is preliminary data.</text>
</comment>
<dbReference type="GO" id="GO:0005874">
    <property type="term" value="C:microtubule"/>
    <property type="evidence" value="ECO:0007669"/>
    <property type="project" value="UniProtKB-KW"/>
</dbReference>
<evidence type="ECO:0000259" key="13">
    <source>
        <dbReference type="PROSITE" id="PS50067"/>
    </source>
</evidence>
<sequence length="1224" mass="138137">MLKADLSNFERQSFSSRTMFRRQQAAVNSPSKQPPTRMSGSGVAQGGGNDLCAVQVLTRARPFSTREITEGARTCVEFDIENSQIYCNGVSFAFDAVFTGEHGQECVYATIGTTILEKLMKGFHCTILAYGQTGSGKTYTMGTEHRADAAISDDRGIVPRLVQTVFQQINESENPSSFKVSVSMLEIYDEKVIDLLSGGKEPLPIREDQSGSVFVKGLTTFPVENVSDTVSQLEKGCQSRSKGETAMNAQSSRSHAIFSIILVKEAVTEEDLAFTAKLQLVDLAGSERLKKTQAEGDRKKEGIRINEGLLALGNVISALAKTTEGKKLHIPYRDSTITRLLQDSLGGNSFTVMIACISPADTNAEETLSTLRYADRAKQIKNKPRVNANPKDEEIRRLRETVARQSKELAELRAGIVPSETSSGDTAKWREQVELAKMEAQAFRAKFAEAGSRIAHLSHQLNKIEEANEQLVAQAKLARDVICDENLLPEEIVVRLREQLGQLDSAAPHNSTDGKQDEDMADLHQDSHTDETYDQQKYLESYSRTDDEMQRLDRAIQEKYEVLQAANTNYENFVKKSEKEQSELKQKVSELEKEKEKQTSEIRKLSSSSKLAEERRRRVQELERQIMEDKKKLTEISRLQQKYKSEQEANKRLEEEIVNLKKQKVRLIKEMKAESEKYRVWKAQTDRTINKLKNQNRKREMEMDRERKQKDQQLAVFKQKYAEATQITKRLQEKIVEKNKKALEKPPATTSATSSQSVSSLIAQKRIGIPSTGLKPGNVVKFNPKQFIEYLELEVEIYQAKQVREAMVKQRTELNNRLKQLQTQLNDGETNNVPAKRSRGPDGSASNSSTDSKSEAERKAIEDEMTKIRSELQLCNDQIDSLFKSAMDAQDNNKANKDRWATITSIIDAKQALTSMFDDLVSSKQKLIDAQVKLDSEKQRLVQMQTKSRNQEADNQRELLYLDRKCDETKRDFETKLESLFALMGGESNSVDVVKAIDDCRQMFDKVNNVKEVVETRRSRRPCRTQSTSDLGLLTINEKRTRKKTEMFGDMRDTIKEIPGDEGESLVENTNIRDSTFNPLPQHGRKRKNRRILDISPIYGSQSPSRDESTSSGNKENKANKLDGSPKVTPKHRRDSLYYGRGGGVGENPELLSHPLTPSRKSHQIVSTATLQFSSDVERSTDAQTKANATYTKEDSTDQEMADHSVAPFPKKDHVPASLGKLTE</sequence>
<dbReference type="Pfam" id="PF00225">
    <property type="entry name" value="Kinesin"/>
    <property type="match status" value="1"/>
</dbReference>
<keyword evidence="3" id="KW-0493">Microtubule</keyword>
<feature type="domain" description="Kinesin motor" evidence="13">
    <location>
        <begin position="53"/>
        <end position="380"/>
    </location>
</feature>
<evidence type="ECO:0000256" key="1">
    <source>
        <dbReference type="ARBA" id="ARBA00004245"/>
    </source>
</evidence>
<feature type="binding site" evidence="10">
    <location>
        <begin position="131"/>
        <end position="138"/>
    </location>
    <ligand>
        <name>ATP</name>
        <dbReference type="ChEBI" id="CHEBI:30616"/>
    </ligand>
</feature>
<dbReference type="PROSITE" id="PS50067">
    <property type="entry name" value="KINESIN_MOTOR_2"/>
    <property type="match status" value="1"/>
</dbReference>
<keyword evidence="8" id="KW-0206">Cytoskeleton</keyword>
<dbReference type="GO" id="GO:0005524">
    <property type="term" value="F:ATP binding"/>
    <property type="evidence" value="ECO:0007669"/>
    <property type="project" value="UniProtKB-UniRule"/>
</dbReference>
<dbReference type="GO" id="GO:0005875">
    <property type="term" value="C:microtubule associated complex"/>
    <property type="evidence" value="ECO:0007669"/>
    <property type="project" value="TreeGrafter"/>
</dbReference>
<feature type="region of interest" description="Disordered" evidence="12">
    <location>
        <begin position="589"/>
        <end position="616"/>
    </location>
</feature>
<dbReference type="GO" id="GO:0051231">
    <property type="term" value="P:spindle elongation"/>
    <property type="evidence" value="ECO:0007669"/>
    <property type="project" value="TreeGrafter"/>
</dbReference>
<dbReference type="Gene3D" id="3.40.850.10">
    <property type="entry name" value="Kinesin motor domain"/>
    <property type="match status" value="1"/>
</dbReference>
<dbReference type="STRING" id="2018661.A0A2A2J6V8"/>
<dbReference type="GO" id="GO:0007018">
    <property type="term" value="P:microtubule-based movement"/>
    <property type="evidence" value="ECO:0007669"/>
    <property type="project" value="InterPro"/>
</dbReference>
<dbReference type="GO" id="GO:0008017">
    <property type="term" value="F:microtubule binding"/>
    <property type="evidence" value="ECO:0007669"/>
    <property type="project" value="InterPro"/>
</dbReference>
<feature type="compositionally biased region" description="Polar residues" evidence="12">
    <location>
        <begin position="1182"/>
        <end position="1191"/>
    </location>
</feature>
<comment type="subcellular location">
    <subcellularLocation>
        <location evidence="1">Cytoplasm</location>
        <location evidence="1">Cytoskeleton</location>
    </subcellularLocation>
</comment>
<evidence type="ECO:0000256" key="11">
    <source>
        <dbReference type="SAM" id="Coils"/>
    </source>
</evidence>
<dbReference type="GO" id="GO:0003777">
    <property type="term" value="F:microtubule motor activity"/>
    <property type="evidence" value="ECO:0007669"/>
    <property type="project" value="InterPro"/>
</dbReference>
<dbReference type="Proteomes" id="UP000218231">
    <property type="component" value="Unassembled WGS sequence"/>
</dbReference>
<dbReference type="SMART" id="SM00129">
    <property type="entry name" value="KISc"/>
    <property type="match status" value="1"/>
</dbReference>
<protein>
    <recommendedName>
        <fullName evidence="13">Kinesin motor domain-containing protein</fullName>
    </recommendedName>
</protein>
<evidence type="ECO:0000256" key="6">
    <source>
        <dbReference type="ARBA" id="ARBA00023054"/>
    </source>
</evidence>
<organism evidence="14 15">
    <name type="scientific">Diploscapter pachys</name>
    <dbReference type="NCBI Taxonomy" id="2018661"/>
    <lineage>
        <taxon>Eukaryota</taxon>
        <taxon>Metazoa</taxon>
        <taxon>Ecdysozoa</taxon>
        <taxon>Nematoda</taxon>
        <taxon>Chromadorea</taxon>
        <taxon>Rhabditida</taxon>
        <taxon>Rhabditina</taxon>
        <taxon>Rhabditomorpha</taxon>
        <taxon>Rhabditoidea</taxon>
        <taxon>Rhabditidae</taxon>
        <taxon>Diploscapter</taxon>
    </lineage>
</organism>
<evidence type="ECO:0000256" key="4">
    <source>
        <dbReference type="ARBA" id="ARBA00022741"/>
    </source>
</evidence>
<reference evidence="14 15" key="1">
    <citation type="journal article" date="2017" name="Curr. Biol.">
        <title>Genome architecture and evolution of a unichromosomal asexual nematode.</title>
        <authorList>
            <person name="Fradin H."/>
            <person name="Zegar C."/>
            <person name="Gutwein M."/>
            <person name="Lucas J."/>
            <person name="Kovtun M."/>
            <person name="Corcoran D."/>
            <person name="Baugh L.R."/>
            <person name="Kiontke K."/>
            <person name="Gunsalus K."/>
            <person name="Fitch D.H."/>
            <person name="Piano F."/>
        </authorList>
    </citation>
    <scope>NUCLEOTIDE SEQUENCE [LARGE SCALE GENOMIC DNA]</scope>
    <source>
        <strain evidence="14">PF1309</strain>
    </source>
</reference>
<evidence type="ECO:0000256" key="7">
    <source>
        <dbReference type="ARBA" id="ARBA00023175"/>
    </source>
</evidence>
<feature type="compositionally biased region" description="Basic and acidic residues" evidence="12">
    <location>
        <begin position="589"/>
        <end position="604"/>
    </location>
</feature>
<evidence type="ECO:0000256" key="2">
    <source>
        <dbReference type="ARBA" id="ARBA00022490"/>
    </source>
</evidence>
<feature type="compositionally biased region" description="Polar residues" evidence="12">
    <location>
        <begin position="822"/>
        <end position="833"/>
    </location>
</feature>
<dbReference type="PANTHER" id="PTHR47969">
    <property type="entry name" value="CHROMOSOME-ASSOCIATED KINESIN KIF4A-RELATED"/>
    <property type="match status" value="1"/>
</dbReference>
<dbReference type="InterPro" id="IPR019821">
    <property type="entry name" value="Kinesin_motor_CS"/>
</dbReference>
<feature type="compositionally biased region" description="Basic and acidic residues" evidence="12">
    <location>
        <begin position="1105"/>
        <end position="1121"/>
    </location>
</feature>
<dbReference type="OrthoDB" id="3176171at2759"/>